<dbReference type="GO" id="GO:0005992">
    <property type="term" value="P:trehalose biosynthetic process"/>
    <property type="evidence" value="ECO:0007669"/>
    <property type="project" value="UniProtKB-UniPathway"/>
</dbReference>
<dbReference type="NCBIfam" id="TIGR01484">
    <property type="entry name" value="HAD-SF-IIB"/>
    <property type="match status" value="1"/>
</dbReference>
<dbReference type="SUPFAM" id="SSF56784">
    <property type="entry name" value="HAD-like"/>
    <property type="match status" value="1"/>
</dbReference>
<dbReference type="PANTHER" id="PTHR43768">
    <property type="entry name" value="TREHALOSE 6-PHOSPHATE PHOSPHATASE"/>
    <property type="match status" value="1"/>
</dbReference>
<evidence type="ECO:0000313" key="5">
    <source>
        <dbReference type="EMBL" id="RZD18927.1"/>
    </source>
</evidence>
<comment type="catalytic activity">
    <reaction evidence="4">
        <text>alpha,alpha-trehalose 6-phosphate + H2O = alpha,alpha-trehalose + phosphate</text>
        <dbReference type="Rhea" id="RHEA:23420"/>
        <dbReference type="ChEBI" id="CHEBI:15377"/>
        <dbReference type="ChEBI" id="CHEBI:16551"/>
        <dbReference type="ChEBI" id="CHEBI:43474"/>
        <dbReference type="ChEBI" id="CHEBI:58429"/>
        <dbReference type="EC" id="3.1.3.12"/>
    </reaction>
</comment>
<organism evidence="5 6">
    <name type="scientific">Candidatus Acididesulfobacter diazotrophicus</name>
    <dbReference type="NCBI Taxonomy" id="2597226"/>
    <lineage>
        <taxon>Bacteria</taxon>
        <taxon>Deltaproteobacteria</taxon>
        <taxon>Candidatus Acidulodesulfobacterales</taxon>
        <taxon>Candidatus Acididesulfobacter</taxon>
    </lineage>
</organism>
<keyword evidence="4" id="KW-0460">Magnesium</keyword>
<gene>
    <name evidence="5" type="primary">otsB</name>
    <name evidence="5" type="ORF">EVG15_03700</name>
</gene>
<dbReference type="InterPro" id="IPR036412">
    <property type="entry name" value="HAD-like_sf"/>
</dbReference>
<dbReference type="PANTHER" id="PTHR43768:SF3">
    <property type="entry name" value="TREHALOSE 6-PHOSPHATE PHOSPHATASE"/>
    <property type="match status" value="1"/>
</dbReference>
<dbReference type="GO" id="GO:0004805">
    <property type="term" value="F:trehalose-phosphatase activity"/>
    <property type="evidence" value="ECO:0007669"/>
    <property type="project" value="UniProtKB-EC"/>
</dbReference>
<name>A0A519BNT5_9DELT</name>
<comment type="similarity">
    <text evidence="2 4">Belongs to the trehalose phosphatase family.</text>
</comment>
<dbReference type="InterPro" id="IPR003337">
    <property type="entry name" value="Trehalose_PPase"/>
</dbReference>
<dbReference type="InterPro" id="IPR023214">
    <property type="entry name" value="HAD_sf"/>
</dbReference>
<sequence length="305" mass="35897">MINFLDNLKKIENKIQTFKPDILVLCVDFDGTLTKIYESPFDVVLEDNYREIIENIRIIENVFFCIVTGRELSDIIKRIDINSNIIYSGNHGFEIKSLYEKIKLNFVYKDLKNYMPVLQDIVKKVNEIPIKNLIIENKKYSISLHYRILRHEDIKILKDEVKHIMNSNNDFKRMFELKKGKKIIEIRPEIKWDKGKACDFIIKEISLQLNGNFHSGLNKDNSNYNKNNKDIINMLRVNIGDDLTDETMFGKNEYSFKSNSKKINVMSINCVVGEKKSSADYYINNHRQTYEVLENISNLFNNLKS</sequence>
<dbReference type="Proteomes" id="UP000319296">
    <property type="component" value="Unassembled WGS sequence"/>
</dbReference>
<protein>
    <recommendedName>
        <fullName evidence="4">Trehalose 6-phosphate phosphatase</fullName>
        <ecNumber evidence="4">3.1.3.12</ecNumber>
    </recommendedName>
</protein>
<accession>A0A519BNT5</accession>
<keyword evidence="4" id="KW-0479">Metal-binding</keyword>
<comment type="cofactor">
    <cofactor evidence="4">
        <name>Mg(2+)</name>
        <dbReference type="ChEBI" id="CHEBI:18420"/>
    </cofactor>
</comment>
<proteinExistence type="inferred from homology"/>
<keyword evidence="3 4" id="KW-0378">Hydrolase</keyword>
<evidence type="ECO:0000256" key="3">
    <source>
        <dbReference type="ARBA" id="ARBA00022801"/>
    </source>
</evidence>
<dbReference type="Pfam" id="PF02358">
    <property type="entry name" value="Trehalose_PPase"/>
    <property type="match status" value="1"/>
</dbReference>
<comment type="pathway">
    <text evidence="1 4">Glycan biosynthesis; trehalose biosynthesis.</text>
</comment>
<reference evidence="5 6" key="1">
    <citation type="journal article" date="2019" name="ISME J.">
        <title>Insights into ecological role of a new deltaproteobacterial order Candidatus Acidulodesulfobacterales by metagenomics and metatranscriptomics.</title>
        <authorList>
            <person name="Tan S."/>
            <person name="Liu J."/>
            <person name="Fang Y."/>
            <person name="Hedlund B.P."/>
            <person name="Lian Z.H."/>
            <person name="Huang L.Y."/>
            <person name="Li J.T."/>
            <person name="Huang L.N."/>
            <person name="Li W.J."/>
            <person name="Jiang H.C."/>
            <person name="Dong H.L."/>
            <person name="Shu W.S."/>
        </authorList>
    </citation>
    <scope>NUCLEOTIDE SEQUENCE [LARGE SCALE GENOMIC DNA]</scope>
    <source>
        <strain evidence="5">AP1</strain>
    </source>
</reference>
<dbReference type="EC" id="3.1.3.12" evidence="4"/>
<evidence type="ECO:0000256" key="1">
    <source>
        <dbReference type="ARBA" id="ARBA00005199"/>
    </source>
</evidence>
<evidence type="ECO:0000256" key="4">
    <source>
        <dbReference type="RuleBase" id="RU361117"/>
    </source>
</evidence>
<dbReference type="UniPathway" id="UPA00299"/>
<evidence type="ECO:0000256" key="2">
    <source>
        <dbReference type="ARBA" id="ARBA00008770"/>
    </source>
</evidence>
<dbReference type="AlphaFoldDB" id="A0A519BNT5"/>
<dbReference type="GO" id="GO:0046872">
    <property type="term" value="F:metal ion binding"/>
    <property type="evidence" value="ECO:0007669"/>
    <property type="project" value="UniProtKB-KW"/>
</dbReference>
<comment type="function">
    <text evidence="4">Removes the phosphate from trehalose 6-phosphate to produce free trehalose.</text>
</comment>
<comment type="caution">
    <text evidence="5">The sequence shown here is derived from an EMBL/GenBank/DDBJ whole genome shotgun (WGS) entry which is preliminary data.</text>
</comment>
<dbReference type="Gene3D" id="3.40.50.1000">
    <property type="entry name" value="HAD superfamily/HAD-like"/>
    <property type="match status" value="1"/>
</dbReference>
<dbReference type="NCBIfam" id="TIGR00685">
    <property type="entry name" value="T6PP"/>
    <property type="match status" value="1"/>
</dbReference>
<dbReference type="InterPro" id="IPR044651">
    <property type="entry name" value="OTSB-like"/>
</dbReference>
<evidence type="ECO:0000313" key="6">
    <source>
        <dbReference type="Proteomes" id="UP000319296"/>
    </source>
</evidence>
<dbReference type="Gene3D" id="3.30.70.1020">
    <property type="entry name" value="Trehalose-6-phosphate phosphatase related protein, domain 2"/>
    <property type="match status" value="1"/>
</dbReference>
<dbReference type="EMBL" id="SGBB01000004">
    <property type="protein sequence ID" value="RZD18927.1"/>
    <property type="molecule type" value="Genomic_DNA"/>
</dbReference>
<dbReference type="InterPro" id="IPR006379">
    <property type="entry name" value="HAD-SF_hydro_IIB"/>
</dbReference>